<comment type="caution">
    <text evidence="1">The sequence shown here is derived from an EMBL/GenBank/DDBJ whole genome shotgun (WGS) entry which is preliminary data.</text>
</comment>
<dbReference type="GeneID" id="38776677"/>
<proteinExistence type="predicted"/>
<sequence>MPPRAQPKTYILLLKTHKLTVFLTAPITATIESLKAEALTALQSSVIDAKLSNPDGMDVDEEPVPKVGGVKDFELSKSIRERGRPTGRYEVLNPEAIVQSVLVNWEPVFVQFKDENGQLLPVKVVMPSLFDEEDEAEIAAARKGKRKAAPESA</sequence>
<protein>
    <submittedName>
        <fullName evidence="1">Uncharacterized protein</fullName>
    </submittedName>
</protein>
<name>A0A401GC72_9APHY</name>
<accession>A0A401GC72</accession>
<evidence type="ECO:0000313" key="2">
    <source>
        <dbReference type="Proteomes" id="UP000287166"/>
    </source>
</evidence>
<dbReference type="RefSeq" id="XP_027610673.1">
    <property type="nucleotide sequence ID" value="XM_027754872.1"/>
</dbReference>
<dbReference type="OrthoDB" id="3173670at2759"/>
<organism evidence="1 2">
    <name type="scientific">Sparassis crispa</name>
    <dbReference type="NCBI Taxonomy" id="139825"/>
    <lineage>
        <taxon>Eukaryota</taxon>
        <taxon>Fungi</taxon>
        <taxon>Dikarya</taxon>
        <taxon>Basidiomycota</taxon>
        <taxon>Agaricomycotina</taxon>
        <taxon>Agaricomycetes</taxon>
        <taxon>Polyporales</taxon>
        <taxon>Sparassidaceae</taxon>
        <taxon>Sparassis</taxon>
    </lineage>
</organism>
<dbReference type="AlphaFoldDB" id="A0A401GC72"/>
<dbReference type="InParanoid" id="A0A401GC72"/>
<gene>
    <name evidence="1" type="ORF">SCP_0209610</name>
</gene>
<dbReference type="EMBL" id="BFAD01000002">
    <property type="protein sequence ID" value="GBE79760.1"/>
    <property type="molecule type" value="Genomic_DNA"/>
</dbReference>
<reference evidence="1 2" key="1">
    <citation type="journal article" date="2018" name="Sci. Rep.">
        <title>Genome sequence of the cauliflower mushroom Sparassis crispa (Hanabiratake) and its association with beneficial usage.</title>
        <authorList>
            <person name="Kiyama R."/>
            <person name="Furutani Y."/>
            <person name="Kawaguchi K."/>
            <person name="Nakanishi T."/>
        </authorList>
    </citation>
    <scope>NUCLEOTIDE SEQUENCE [LARGE SCALE GENOMIC DNA]</scope>
</reference>
<evidence type="ECO:0000313" key="1">
    <source>
        <dbReference type="EMBL" id="GBE79760.1"/>
    </source>
</evidence>
<keyword evidence="2" id="KW-1185">Reference proteome</keyword>
<dbReference type="Proteomes" id="UP000287166">
    <property type="component" value="Unassembled WGS sequence"/>
</dbReference>